<organism evidence="1 2">
    <name type="scientific">Rhizobium giardinii</name>
    <dbReference type="NCBI Taxonomy" id="56731"/>
    <lineage>
        <taxon>Bacteria</taxon>
        <taxon>Pseudomonadati</taxon>
        <taxon>Pseudomonadota</taxon>
        <taxon>Alphaproteobacteria</taxon>
        <taxon>Hyphomicrobiales</taxon>
        <taxon>Rhizobiaceae</taxon>
        <taxon>Rhizobium/Agrobacterium group</taxon>
        <taxon>Rhizobium</taxon>
    </lineage>
</organism>
<name>A0A7W8X755_9HYPH</name>
<protein>
    <submittedName>
        <fullName evidence="1">Uncharacterized protein</fullName>
    </submittedName>
</protein>
<sequence>MSRKKLELTHPQFPGAFGKLDRRGGVSWQYGRGGGAYHIPGEPGDAEFLKRYQQLAEIQAEQENYIAELSNAYLRPVAISDVITYPPRGLSRYEAARYVGVAPKVFDEMVVDGTMPRCKRLRAQAIWDRVQLDIAFNALDSGDGMDKLRESLRESRSGSTL</sequence>
<dbReference type="EMBL" id="JACHBK010000002">
    <property type="protein sequence ID" value="MBB5534152.1"/>
    <property type="molecule type" value="Genomic_DNA"/>
</dbReference>
<reference evidence="1 2" key="1">
    <citation type="submission" date="2020-08" db="EMBL/GenBank/DDBJ databases">
        <title>Genomic Encyclopedia of Type Strains, Phase IV (KMG-V): Genome sequencing to study the core and pangenomes of soil and plant-associated prokaryotes.</title>
        <authorList>
            <person name="Whitman W."/>
        </authorList>
    </citation>
    <scope>NUCLEOTIDE SEQUENCE [LARGE SCALE GENOMIC DNA]</scope>
    <source>
        <strain evidence="1 2">SEMIA 4084</strain>
    </source>
</reference>
<keyword evidence="2" id="KW-1185">Reference proteome</keyword>
<gene>
    <name evidence="1" type="ORF">GGD55_000823</name>
</gene>
<comment type="caution">
    <text evidence="1">The sequence shown here is derived from an EMBL/GenBank/DDBJ whole genome shotgun (WGS) entry which is preliminary data.</text>
</comment>
<dbReference type="Proteomes" id="UP000585507">
    <property type="component" value="Unassembled WGS sequence"/>
</dbReference>
<dbReference type="AlphaFoldDB" id="A0A7W8X755"/>
<accession>A0A7W8X755</accession>
<dbReference type="RefSeq" id="WP_018323821.1">
    <property type="nucleotide sequence ID" value="NZ_JACHBK010000002.1"/>
</dbReference>
<proteinExistence type="predicted"/>
<evidence type="ECO:0000313" key="1">
    <source>
        <dbReference type="EMBL" id="MBB5534152.1"/>
    </source>
</evidence>
<evidence type="ECO:0000313" key="2">
    <source>
        <dbReference type="Proteomes" id="UP000585507"/>
    </source>
</evidence>